<dbReference type="Proteomes" id="UP000217289">
    <property type="component" value="Chromosome"/>
</dbReference>
<dbReference type="CDD" id="cd14014">
    <property type="entry name" value="STKc_PknB_like"/>
    <property type="match status" value="1"/>
</dbReference>
<keyword evidence="4 7" id="KW-0547">Nucleotide-binding</keyword>
<sequence length="620" mass="67882">MTPSHEDEVRPGLEVGGYRIERKLGAGGFGQVYLARREDGPCALKFLHLGSMGEWGWRELYILLRHEFPQVVRLRSHFKWPEEQPEYLVLVMEYVPGPTLYQWARDTNPSARELLEKLSPLCRALGDVHAQGVFHRDLKGDNVLVRETDGAAVLVDFGAGALPHAPSVTGALAPGNARYRSPEAVAFFLRPDKTPGERHPYSVADELYALGVILYVLATDVYPFEGPEDDLLADILAGNPVPPTVRNARVPQELGDLCLRLLASEPHARAPNAEALCSEMEALLRRTHGDPRWERPLCYGWESDELTTELPGDTPQARLRAWARRRPRRGKPPTVAAAPVPIPAPAPAKPPPAPRVPRDRRRSVWAGVAGACLVVGMAWVWSQRETEPNPPSGLFVWDPMPWATSIHEVAPPWKPPEADPGAAPSRVETPAPVTTVTLPTDTLPMKKARSPRAAPVLLAMTAAANTACPAAQVRRNPPPEECPAGAVKTMTETLGLKVRDIHGVSLPGDDLQKAEKPVPVKEGPVSLELAGDWDVGASRFNAMDGRTVFPDMSTLSGQLILGKERVYGRITQVVTPKGDTFTVCMELVGSYNKRGLDYETSGANPTAYPRVDVRIVTRFE</sequence>
<dbReference type="EMBL" id="CP022163">
    <property type="protein sequence ID" value="ATB30759.1"/>
    <property type="molecule type" value="Genomic_DNA"/>
</dbReference>
<dbReference type="PANTHER" id="PTHR43671">
    <property type="entry name" value="SERINE/THREONINE-PROTEIN KINASE NEK"/>
    <property type="match status" value="1"/>
</dbReference>
<dbReference type="RefSeq" id="WP_170115558.1">
    <property type="nucleotide sequence ID" value="NZ_CP022163.1"/>
</dbReference>
<evidence type="ECO:0000256" key="2">
    <source>
        <dbReference type="ARBA" id="ARBA00012513"/>
    </source>
</evidence>
<proteinExistence type="inferred from homology"/>
<dbReference type="PROSITE" id="PS00107">
    <property type="entry name" value="PROTEIN_KINASE_ATP"/>
    <property type="match status" value="1"/>
</dbReference>
<evidence type="ECO:0000256" key="6">
    <source>
        <dbReference type="ARBA" id="ARBA00022840"/>
    </source>
</evidence>
<keyword evidence="5 10" id="KW-0418">Kinase</keyword>
<dbReference type="PANTHER" id="PTHR43671:SF13">
    <property type="entry name" value="SERINE_THREONINE-PROTEIN KINASE NEK2"/>
    <property type="match status" value="1"/>
</dbReference>
<organism evidence="10 11">
    <name type="scientific">Melittangium boletus DSM 14713</name>
    <dbReference type="NCBI Taxonomy" id="1294270"/>
    <lineage>
        <taxon>Bacteria</taxon>
        <taxon>Pseudomonadati</taxon>
        <taxon>Myxococcota</taxon>
        <taxon>Myxococcia</taxon>
        <taxon>Myxococcales</taxon>
        <taxon>Cystobacterineae</taxon>
        <taxon>Archangiaceae</taxon>
        <taxon>Melittangium</taxon>
    </lineage>
</organism>
<evidence type="ECO:0000256" key="7">
    <source>
        <dbReference type="PROSITE-ProRule" id="PRU10141"/>
    </source>
</evidence>
<protein>
    <recommendedName>
        <fullName evidence="2">non-specific serine/threonine protein kinase</fullName>
        <ecNumber evidence="2">2.7.11.1</ecNumber>
    </recommendedName>
</protein>
<comment type="similarity">
    <text evidence="1">Belongs to the protein kinase superfamily. NEK Ser/Thr protein kinase family. NIMA subfamily.</text>
</comment>
<evidence type="ECO:0000256" key="5">
    <source>
        <dbReference type="ARBA" id="ARBA00022777"/>
    </source>
</evidence>
<evidence type="ECO:0000313" key="11">
    <source>
        <dbReference type="Proteomes" id="UP000217289"/>
    </source>
</evidence>
<gene>
    <name evidence="10" type="ORF">MEBOL_004221</name>
</gene>
<dbReference type="Pfam" id="PF00069">
    <property type="entry name" value="Pkinase"/>
    <property type="match status" value="1"/>
</dbReference>
<evidence type="ECO:0000256" key="8">
    <source>
        <dbReference type="SAM" id="MobiDB-lite"/>
    </source>
</evidence>
<dbReference type="InterPro" id="IPR011009">
    <property type="entry name" value="Kinase-like_dom_sf"/>
</dbReference>
<evidence type="ECO:0000256" key="1">
    <source>
        <dbReference type="ARBA" id="ARBA00010886"/>
    </source>
</evidence>
<dbReference type="InterPro" id="IPR008271">
    <property type="entry name" value="Ser/Thr_kinase_AS"/>
</dbReference>
<dbReference type="GO" id="GO:0004674">
    <property type="term" value="F:protein serine/threonine kinase activity"/>
    <property type="evidence" value="ECO:0007669"/>
    <property type="project" value="UniProtKB-EC"/>
</dbReference>
<evidence type="ECO:0000259" key="9">
    <source>
        <dbReference type="PROSITE" id="PS50011"/>
    </source>
</evidence>
<reference evidence="10 11" key="1">
    <citation type="submission" date="2017-06" db="EMBL/GenBank/DDBJ databases">
        <authorList>
            <person name="Kim H.J."/>
            <person name="Triplett B.A."/>
        </authorList>
    </citation>
    <scope>NUCLEOTIDE SEQUENCE [LARGE SCALE GENOMIC DNA]</scope>
    <source>
        <strain evidence="10 11">DSM 14713</strain>
    </source>
</reference>
<dbReference type="AlphaFoldDB" id="A0A250IG10"/>
<feature type="domain" description="Protein kinase" evidence="9">
    <location>
        <begin position="18"/>
        <end position="284"/>
    </location>
</feature>
<keyword evidence="3" id="KW-0808">Transferase</keyword>
<evidence type="ECO:0000256" key="3">
    <source>
        <dbReference type="ARBA" id="ARBA00022679"/>
    </source>
</evidence>
<dbReference type="SUPFAM" id="SSF56112">
    <property type="entry name" value="Protein kinase-like (PK-like)"/>
    <property type="match status" value="1"/>
</dbReference>
<dbReference type="PROSITE" id="PS50011">
    <property type="entry name" value="PROTEIN_KINASE_DOM"/>
    <property type="match status" value="1"/>
</dbReference>
<dbReference type="Gene3D" id="1.10.510.10">
    <property type="entry name" value="Transferase(Phosphotransferase) domain 1"/>
    <property type="match status" value="1"/>
</dbReference>
<dbReference type="SMART" id="SM00220">
    <property type="entry name" value="S_TKc"/>
    <property type="match status" value="1"/>
</dbReference>
<name>A0A250IG10_9BACT</name>
<dbReference type="InterPro" id="IPR050660">
    <property type="entry name" value="NEK_Ser/Thr_kinase"/>
</dbReference>
<evidence type="ECO:0000313" key="10">
    <source>
        <dbReference type="EMBL" id="ATB30759.1"/>
    </source>
</evidence>
<dbReference type="KEGG" id="mbd:MEBOL_004221"/>
<evidence type="ECO:0000256" key="4">
    <source>
        <dbReference type="ARBA" id="ARBA00022741"/>
    </source>
</evidence>
<dbReference type="PROSITE" id="PS00108">
    <property type="entry name" value="PROTEIN_KINASE_ST"/>
    <property type="match status" value="1"/>
</dbReference>
<dbReference type="InterPro" id="IPR000719">
    <property type="entry name" value="Prot_kinase_dom"/>
</dbReference>
<feature type="compositionally biased region" description="Pro residues" evidence="8">
    <location>
        <begin position="340"/>
        <end position="355"/>
    </location>
</feature>
<dbReference type="Gene3D" id="3.30.200.20">
    <property type="entry name" value="Phosphorylase Kinase, domain 1"/>
    <property type="match status" value="1"/>
</dbReference>
<feature type="binding site" evidence="7">
    <location>
        <position position="45"/>
    </location>
    <ligand>
        <name>ATP</name>
        <dbReference type="ChEBI" id="CHEBI:30616"/>
    </ligand>
</feature>
<keyword evidence="11" id="KW-1185">Reference proteome</keyword>
<dbReference type="InterPro" id="IPR017441">
    <property type="entry name" value="Protein_kinase_ATP_BS"/>
</dbReference>
<feature type="region of interest" description="Disordered" evidence="8">
    <location>
        <begin position="325"/>
        <end position="358"/>
    </location>
</feature>
<dbReference type="GO" id="GO:0005524">
    <property type="term" value="F:ATP binding"/>
    <property type="evidence" value="ECO:0007669"/>
    <property type="project" value="UniProtKB-UniRule"/>
</dbReference>
<keyword evidence="6 7" id="KW-0067">ATP-binding</keyword>
<accession>A0A250IG10</accession>
<dbReference type="EC" id="2.7.11.1" evidence="2"/>